<gene>
    <name evidence="8" type="ORF">CUESP1_2977</name>
</gene>
<keyword evidence="4" id="KW-0418">Kinase</keyword>
<feature type="domain" description="Histidine kinase" evidence="7">
    <location>
        <begin position="308"/>
        <end position="416"/>
    </location>
</feature>
<sequence>MEKYKKIIISSLVVGLSSLLYIDFYVKNFKFSFAGVMFPLLLFMYDEFNPIIFGILSGFSLVLFRVVFYGVLQGAIAETFLYSMPENIFYIIYGILFFNFKRKFQPITHNKMFIIAALSDTFSNVIEIYIRIGRYLFTKDYEIIKVLFFVGLLRAGLVWLLIMGYKYYRLFLIKEEHDKRYKNLLRLTSQLKTEVYWMEKNMAYIEKVMSNAYELFSNIREDKNKECWSDMALEIAKDVHEIKKEYGLVVMGIEEIMADRLDNTGMYFSELMAILKETLKRDIKKQEKDIVIRYEIGRNFYTEKHYYLMSILRNIVMNAIDSIENKGNILVSHTVENNNHQFTITDDGCGISDEDLPHIFSPGYSTKIDYNTGQINRGLGLTLIEKLLQVHLKGSIQVESKVGKGSTFIISIPVKELEGINE</sequence>
<feature type="transmembrane region" description="Helical" evidence="6">
    <location>
        <begin position="112"/>
        <end position="132"/>
    </location>
</feature>
<dbReference type="PROSITE" id="PS50109">
    <property type="entry name" value="HIS_KIN"/>
    <property type="match status" value="1"/>
</dbReference>
<dbReference type="InterPro" id="IPR004358">
    <property type="entry name" value="Sig_transdc_His_kin-like_C"/>
</dbReference>
<dbReference type="AlphaFoldDB" id="M1Z2H5"/>
<dbReference type="InterPro" id="IPR036890">
    <property type="entry name" value="HATPase_C_sf"/>
</dbReference>
<dbReference type="Gene3D" id="3.30.565.10">
    <property type="entry name" value="Histidine kinase-like ATPase, C-terminal domain"/>
    <property type="match status" value="1"/>
</dbReference>
<evidence type="ECO:0000313" key="8">
    <source>
        <dbReference type="EMBL" id="SHD78305.1"/>
    </source>
</evidence>
<keyword evidence="6" id="KW-0472">Membrane</keyword>
<dbReference type="CDD" id="cd00075">
    <property type="entry name" value="HATPase"/>
    <property type="match status" value="1"/>
</dbReference>
<proteinExistence type="predicted"/>
<evidence type="ECO:0000256" key="1">
    <source>
        <dbReference type="ARBA" id="ARBA00000085"/>
    </source>
</evidence>
<dbReference type="RefSeq" id="WP_005587329.1">
    <property type="nucleotide sequence ID" value="NZ_LT669839.1"/>
</dbReference>
<dbReference type="InterPro" id="IPR005467">
    <property type="entry name" value="His_kinase_dom"/>
</dbReference>
<evidence type="ECO:0000256" key="3">
    <source>
        <dbReference type="ARBA" id="ARBA00022553"/>
    </source>
</evidence>
<evidence type="ECO:0000256" key="4">
    <source>
        <dbReference type="ARBA" id="ARBA00022777"/>
    </source>
</evidence>
<accession>M1Z2H5</accession>
<protein>
    <recommendedName>
        <fullName evidence="2">histidine kinase</fullName>
        <ecNumber evidence="2">2.7.13.3</ecNumber>
    </recommendedName>
</protein>
<dbReference type="PRINTS" id="PR00344">
    <property type="entry name" value="BCTRLSENSOR"/>
</dbReference>
<evidence type="ECO:0000256" key="2">
    <source>
        <dbReference type="ARBA" id="ARBA00012438"/>
    </source>
</evidence>
<dbReference type="SUPFAM" id="SSF55874">
    <property type="entry name" value="ATPase domain of HSP90 chaperone/DNA topoisomerase II/histidine kinase"/>
    <property type="match status" value="1"/>
</dbReference>
<dbReference type="EMBL" id="LT669839">
    <property type="protein sequence ID" value="SHD78305.1"/>
    <property type="molecule type" value="Genomic_DNA"/>
</dbReference>
<dbReference type="GO" id="GO:0000155">
    <property type="term" value="F:phosphorelay sensor kinase activity"/>
    <property type="evidence" value="ECO:0007669"/>
    <property type="project" value="TreeGrafter"/>
</dbReference>
<keyword evidence="3" id="KW-0597">Phosphoprotein</keyword>
<keyword evidence="4" id="KW-0808">Transferase</keyword>
<keyword evidence="9" id="KW-1185">Reference proteome</keyword>
<comment type="catalytic activity">
    <reaction evidence="1">
        <text>ATP + protein L-histidine = ADP + protein N-phospho-L-histidine.</text>
        <dbReference type="EC" id="2.7.13.3"/>
    </reaction>
</comment>
<feature type="transmembrane region" description="Helical" evidence="6">
    <location>
        <begin position="7"/>
        <end position="22"/>
    </location>
</feature>
<evidence type="ECO:0000256" key="6">
    <source>
        <dbReference type="SAM" id="Phobius"/>
    </source>
</evidence>
<feature type="transmembrane region" description="Helical" evidence="6">
    <location>
        <begin position="144"/>
        <end position="165"/>
    </location>
</feature>
<dbReference type="HOGENOM" id="CLU_052005_1_0_9"/>
<dbReference type="PANTHER" id="PTHR43547:SF2">
    <property type="entry name" value="HYBRID SIGNAL TRANSDUCTION HISTIDINE KINASE C"/>
    <property type="match status" value="1"/>
</dbReference>
<dbReference type="InterPro" id="IPR003594">
    <property type="entry name" value="HATPase_dom"/>
</dbReference>
<name>M1Z2H5_9FIRM</name>
<keyword evidence="6" id="KW-0812">Transmembrane</keyword>
<evidence type="ECO:0000256" key="5">
    <source>
        <dbReference type="ARBA" id="ARBA00023012"/>
    </source>
</evidence>
<dbReference type="Proteomes" id="UP000245423">
    <property type="component" value="Chromosome 1"/>
</dbReference>
<dbReference type="EC" id="2.7.13.3" evidence="2"/>
<dbReference type="OrthoDB" id="1791938at2"/>
<evidence type="ECO:0000313" key="9">
    <source>
        <dbReference type="Proteomes" id="UP000245423"/>
    </source>
</evidence>
<keyword evidence="6" id="KW-1133">Transmembrane helix</keyword>
<organism evidence="8 9">
    <name type="scientific">[Clostridium] ultunense Esp</name>
    <dbReference type="NCBI Taxonomy" id="1288971"/>
    <lineage>
        <taxon>Bacteria</taxon>
        <taxon>Bacillati</taxon>
        <taxon>Bacillota</taxon>
        <taxon>Tissierellia</taxon>
        <taxon>Tissierellales</taxon>
        <taxon>Tepidimicrobiaceae</taxon>
        <taxon>Schnuerera</taxon>
    </lineage>
</organism>
<keyword evidence="5" id="KW-0902">Two-component regulatory system</keyword>
<dbReference type="Pfam" id="PF02518">
    <property type="entry name" value="HATPase_c"/>
    <property type="match status" value="1"/>
</dbReference>
<dbReference type="PANTHER" id="PTHR43547">
    <property type="entry name" value="TWO-COMPONENT HISTIDINE KINASE"/>
    <property type="match status" value="1"/>
</dbReference>
<evidence type="ECO:0000259" key="7">
    <source>
        <dbReference type="PROSITE" id="PS50109"/>
    </source>
</evidence>
<feature type="transmembrane region" description="Helical" evidence="6">
    <location>
        <begin position="52"/>
        <end position="76"/>
    </location>
</feature>
<reference evidence="8 9" key="1">
    <citation type="submission" date="2016-11" db="EMBL/GenBank/DDBJ databases">
        <authorList>
            <person name="Manzoor S."/>
        </authorList>
    </citation>
    <scope>NUCLEOTIDE SEQUENCE [LARGE SCALE GENOMIC DNA]</scope>
    <source>
        <strain evidence="8">Clostridium ultunense strain Esp</strain>
    </source>
</reference>
<feature type="transmembrane region" description="Helical" evidence="6">
    <location>
        <begin position="82"/>
        <end position="100"/>
    </location>
</feature>
<dbReference type="SMART" id="SM00387">
    <property type="entry name" value="HATPase_c"/>
    <property type="match status" value="1"/>
</dbReference>